<dbReference type="InterPro" id="IPR011004">
    <property type="entry name" value="Trimer_LpxA-like_sf"/>
</dbReference>
<dbReference type="GO" id="GO:0008374">
    <property type="term" value="F:O-acyltransferase activity"/>
    <property type="evidence" value="ECO:0007669"/>
    <property type="project" value="TreeGrafter"/>
</dbReference>
<dbReference type="PANTHER" id="PTHR23416">
    <property type="entry name" value="SIALIC ACID SYNTHASE-RELATED"/>
    <property type="match status" value="1"/>
</dbReference>
<dbReference type="InterPro" id="IPR024688">
    <property type="entry name" value="Mac_dom"/>
</dbReference>
<evidence type="ECO:0000313" key="9">
    <source>
        <dbReference type="EMBL" id="PSU47409.1"/>
    </source>
</evidence>
<dbReference type="InterPro" id="IPR001451">
    <property type="entry name" value="Hexapep"/>
</dbReference>
<keyword evidence="4" id="KW-0677">Repeat</keyword>
<comment type="similarity">
    <text evidence="1">Belongs to the transferase hexapeptide repeat family.</text>
</comment>
<evidence type="ECO:0000256" key="4">
    <source>
        <dbReference type="ARBA" id="ARBA00022737"/>
    </source>
</evidence>
<dbReference type="InterPro" id="IPR051159">
    <property type="entry name" value="Hexapeptide_acetyltransf"/>
</dbReference>
<comment type="function">
    <text evidence="6">Acetyltransferase implicated in the O-acetylation of Nod factors.</text>
</comment>
<keyword evidence="10" id="KW-1185">Reference proteome</keyword>
<name>A0A2T3JET4_9GAMM</name>
<evidence type="ECO:0000259" key="8">
    <source>
        <dbReference type="SMART" id="SM01266"/>
    </source>
</evidence>
<dbReference type="SMART" id="SM01266">
    <property type="entry name" value="Mac"/>
    <property type="match status" value="1"/>
</dbReference>
<sequence length="187" mass="20225">MNELEKMRSGLLYDGNDASIDTLRQQSELLIIQLRSSPSSQHQALLKLLLGSLGDNSVIRMPFSCEFGKTIHIGSSTFLNAGIVMLDNADIYIGDNVLIGPSTQFFTPTHSLDHESRRRWESWCKSITVENDVWIGGNVSICQGVTIGARSVVAAGSVVTHDVPPDTLVGGTPAKVIRVINSSDTAD</sequence>
<reference evidence="9 10" key="1">
    <citation type="submission" date="2018-01" db="EMBL/GenBank/DDBJ databases">
        <title>Whole genome sequencing of Histamine producing bacteria.</title>
        <authorList>
            <person name="Butler K."/>
        </authorList>
    </citation>
    <scope>NUCLEOTIDE SEQUENCE [LARGE SCALE GENOMIC DNA]</scope>
    <source>
        <strain evidence="9 10">JCM 12947</strain>
    </source>
</reference>
<dbReference type="CDD" id="cd03357">
    <property type="entry name" value="LbH_MAT_GAT"/>
    <property type="match status" value="1"/>
</dbReference>
<dbReference type="Proteomes" id="UP000240987">
    <property type="component" value="Unassembled WGS sequence"/>
</dbReference>
<keyword evidence="2" id="KW-0536">Nodulation</keyword>
<dbReference type="FunFam" id="2.160.10.10:FF:000025">
    <property type="entry name" value="Hexapeptide-repeat containing-acetyltransferase"/>
    <property type="match status" value="1"/>
</dbReference>
<evidence type="ECO:0000256" key="3">
    <source>
        <dbReference type="ARBA" id="ARBA00022679"/>
    </source>
</evidence>
<keyword evidence="5" id="KW-0012">Acyltransferase</keyword>
<dbReference type="OrthoDB" id="9815592at2"/>
<evidence type="ECO:0000256" key="2">
    <source>
        <dbReference type="ARBA" id="ARBA00022458"/>
    </source>
</evidence>
<dbReference type="Pfam" id="PF12464">
    <property type="entry name" value="Mac"/>
    <property type="match status" value="1"/>
</dbReference>
<dbReference type="PANTHER" id="PTHR23416:SF23">
    <property type="entry name" value="ACETYLTRANSFERASE C18B11.09C-RELATED"/>
    <property type="match status" value="1"/>
</dbReference>
<dbReference type="Gene3D" id="2.160.10.10">
    <property type="entry name" value="Hexapeptide repeat proteins"/>
    <property type="match status" value="1"/>
</dbReference>
<evidence type="ECO:0000256" key="1">
    <source>
        <dbReference type="ARBA" id="ARBA00007274"/>
    </source>
</evidence>
<dbReference type="GO" id="GO:0016407">
    <property type="term" value="F:acetyltransferase activity"/>
    <property type="evidence" value="ECO:0007669"/>
    <property type="project" value="InterPro"/>
</dbReference>
<organism evidence="9 10">
    <name type="scientific">Photobacterium frigidiphilum</name>
    <dbReference type="NCBI Taxonomy" id="264736"/>
    <lineage>
        <taxon>Bacteria</taxon>
        <taxon>Pseudomonadati</taxon>
        <taxon>Pseudomonadota</taxon>
        <taxon>Gammaproteobacteria</taxon>
        <taxon>Vibrionales</taxon>
        <taxon>Vibrionaceae</taxon>
        <taxon>Photobacterium</taxon>
    </lineage>
</organism>
<comment type="caution">
    <text evidence="9">The sequence shown here is derived from an EMBL/GenBank/DDBJ whole genome shotgun (WGS) entry which is preliminary data.</text>
</comment>
<evidence type="ECO:0000256" key="7">
    <source>
        <dbReference type="ARBA" id="ARBA00067695"/>
    </source>
</evidence>
<dbReference type="RefSeq" id="WP_107243552.1">
    <property type="nucleotide sequence ID" value="NZ_PYMJ01000015.1"/>
</dbReference>
<protein>
    <recommendedName>
        <fullName evidence="7">Nodulation protein L</fullName>
    </recommendedName>
</protein>
<dbReference type="PROSITE" id="PS00101">
    <property type="entry name" value="HEXAPEP_TRANSFERASES"/>
    <property type="match status" value="1"/>
</dbReference>
<dbReference type="SUPFAM" id="SSF51161">
    <property type="entry name" value="Trimeric LpxA-like enzymes"/>
    <property type="match status" value="1"/>
</dbReference>
<evidence type="ECO:0000256" key="6">
    <source>
        <dbReference type="ARBA" id="ARBA00055587"/>
    </source>
</evidence>
<proteinExistence type="inferred from homology"/>
<evidence type="ECO:0000256" key="5">
    <source>
        <dbReference type="ARBA" id="ARBA00023315"/>
    </source>
</evidence>
<dbReference type="AlphaFoldDB" id="A0A2T3JET4"/>
<evidence type="ECO:0000313" key="10">
    <source>
        <dbReference type="Proteomes" id="UP000240987"/>
    </source>
</evidence>
<dbReference type="InterPro" id="IPR018357">
    <property type="entry name" value="Hexapep_transf_CS"/>
</dbReference>
<feature type="domain" description="Maltose/galactoside acetyltransferase" evidence="8">
    <location>
        <begin position="4"/>
        <end position="55"/>
    </location>
</feature>
<dbReference type="Pfam" id="PF00132">
    <property type="entry name" value="Hexapep"/>
    <property type="match status" value="1"/>
</dbReference>
<dbReference type="GO" id="GO:0005829">
    <property type="term" value="C:cytosol"/>
    <property type="evidence" value="ECO:0007669"/>
    <property type="project" value="TreeGrafter"/>
</dbReference>
<dbReference type="EMBL" id="PYMJ01000015">
    <property type="protein sequence ID" value="PSU47409.1"/>
    <property type="molecule type" value="Genomic_DNA"/>
</dbReference>
<gene>
    <name evidence="9" type="ORF">C9J12_15545</name>
</gene>
<keyword evidence="3 9" id="KW-0808">Transferase</keyword>
<accession>A0A2T3JET4</accession>